<feature type="domain" description="Polyphosphate kinase-2-related" evidence="1">
    <location>
        <begin position="15"/>
        <end position="243"/>
    </location>
</feature>
<dbReference type="Gene3D" id="3.40.50.300">
    <property type="entry name" value="P-loop containing nucleotide triphosphate hydrolases"/>
    <property type="match status" value="1"/>
</dbReference>
<dbReference type="Pfam" id="PF03976">
    <property type="entry name" value="PPK2"/>
    <property type="match status" value="1"/>
</dbReference>
<dbReference type="OrthoDB" id="9775224at2"/>
<dbReference type="InterPro" id="IPR022488">
    <property type="entry name" value="PPK2-related"/>
</dbReference>
<evidence type="ECO:0000259" key="1">
    <source>
        <dbReference type="Pfam" id="PF03976"/>
    </source>
</evidence>
<organism evidence="2 3">
    <name type="scientific">Ilumatobacter coccineus (strain NBRC 103263 / KCTC 29153 / YM16-304)</name>
    <dbReference type="NCBI Taxonomy" id="1313172"/>
    <lineage>
        <taxon>Bacteria</taxon>
        <taxon>Bacillati</taxon>
        <taxon>Actinomycetota</taxon>
        <taxon>Acidimicrobiia</taxon>
        <taxon>Acidimicrobiales</taxon>
        <taxon>Ilumatobacteraceae</taxon>
        <taxon>Ilumatobacter</taxon>
    </lineage>
</organism>
<sequence>MGRIDDIDLTLRLGKDEYLERLKAAQDRFQELRLGLGGHLEGQDVGPGLLIVVEGVDAAGKGGAIRRAVQGLDPRHYEVYSFSKPTPREFRHHHLWRFWSKIPGLGGMCVFDRSWYGRLLVERVEGFATNAQWKRAYDEIVHFEESLVLEGVILVKFWLQVSQEEQLRRFESRKTDPLRKWKLNDEDWRNRDKWPQYVEAIEDMFAKTDHELAPWDLISGEQKKWARVDFLETLNRRIEEGRKRWEAGLE</sequence>
<name>A0A6C7E8Q7_ILUCY</name>
<accession>A0A6C7E8Q7</accession>
<gene>
    <name evidence="2" type="ORF">YM304_24290</name>
</gene>
<dbReference type="Proteomes" id="UP000011863">
    <property type="component" value="Chromosome"/>
</dbReference>
<evidence type="ECO:0000313" key="3">
    <source>
        <dbReference type="Proteomes" id="UP000011863"/>
    </source>
</evidence>
<dbReference type="RefSeq" id="WP_015441990.1">
    <property type="nucleotide sequence ID" value="NC_020520.1"/>
</dbReference>
<keyword evidence="3" id="KW-1185">Reference proteome</keyword>
<dbReference type="PANTHER" id="PTHR34383">
    <property type="entry name" value="POLYPHOSPHATE:AMP PHOSPHOTRANSFERASE-RELATED"/>
    <property type="match status" value="1"/>
</dbReference>
<dbReference type="SUPFAM" id="SSF52540">
    <property type="entry name" value="P-loop containing nucleoside triphosphate hydrolases"/>
    <property type="match status" value="1"/>
</dbReference>
<dbReference type="EMBL" id="AP012057">
    <property type="protein sequence ID" value="BAN02743.1"/>
    <property type="molecule type" value="Genomic_DNA"/>
</dbReference>
<evidence type="ECO:0000313" key="2">
    <source>
        <dbReference type="EMBL" id="BAN02743.1"/>
    </source>
</evidence>
<dbReference type="InterPro" id="IPR027417">
    <property type="entry name" value="P-loop_NTPase"/>
</dbReference>
<proteinExistence type="predicted"/>
<reference evidence="2 3" key="1">
    <citation type="journal article" date="2013" name="Int. J. Syst. Evol. Microbiol.">
        <title>Ilumatobacter nonamiense sp. nov. and Ilumatobacter coccineum sp. nov., isolated from seashore sand.</title>
        <authorList>
            <person name="Matsumoto A."/>
            <person name="Kasai H."/>
            <person name="Matsuo Y."/>
            <person name="Shizuri Y."/>
            <person name="Ichikawa N."/>
            <person name="Fujita N."/>
            <person name="Omura S."/>
            <person name="Takahashi Y."/>
        </authorList>
    </citation>
    <scope>NUCLEOTIDE SEQUENCE [LARGE SCALE GENOMIC DNA]</scope>
    <source>
        <strain evidence="3">NBRC 103263 / KCTC 29153 / YM16-304</strain>
    </source>
</reference>
<dbReference type="PANTHER" id="PTHR34383:SF3">
    <property type="entry name" value="POLYPHOSPHATE:AMP PHOSPHOTRANSFERASE"/>
    <property type="match status" value="1"/>
</dbReference>
<dbReference type="AlphaFoldDB" id="A0A6C7E8Q7"/>
<protein>
    <recommendedName>
        <fullName evidence="1">Polyphosphate kinase-2-related domain-containing protein</fullName>
    </recommendedName>
</protein>
<dbReference type="KEGG" id="aym:YM304_24290"/>